<feature type="transmembrane region" description="Helical" evidence="6">
    <location>
        <begin position="110"/>
        <end position="135"/>
    </location>
</feature>
<organism evidence="7 8">
    <name type="scientific">Magallana gigas</name>
    <name type="common">Pacific oyster</name>
    <name type="synonym">Crassostrea gigas</name>
    <dbReference type="NCBI Taxonomy" id="29159"/>
    <lineage>
        <taxon>Eukaryota</taxon>
        <taxon>Metazoa</taxon>
        <taxon>Spiralia</taxon>
        <taxon>Lophotrochozoa</taxon>
        <taxon>Mollusca</taxon>
        <taxon>Bivalvia</taxon>
        <taxon>Autobranchia</taxon>
        <taxon>Pteriomorphia</taxon>
        <taxon>Ostreida</taxon>
        <taxon>Ostreoidea</taxon>
        <taxon>Ostreidae</taxon>
        <taxon>Magallana</taxon>
    </lineage>
</organism>
<evidence type="ECO:0000256" key="2">
    <source>
        <dbReference type="ARBA" id="ARBA00022692"/>
    </source>
</evidence>
<evidence type="ECO:0000256" key="3">
    <source>
        <dbReference type="ARBA" id="ARBA00022989"/>
    </source>
</evidence>
<name>A0A8W8LZM2_MAGGI</name>
<keyword evidence="3 6" id="KW-1133">Transmembrane helix</keyword>
<reference evidence="7" key="1">
    <citation type="submission" date="2022-08" db="UniProtKB">
        <authorList>
            <consortium name="EnsemblMetazoa"/>
        </authorList>
    </citation>
    <scope>IDENTIFICATION</scope>
    <source>
        <strain evidence="7">05x7-T-G4-1.051#20</strain>
    </source>
</reference>
<accession>A0A8W8LZM2</accession>
<dbReference type="PANTHER" id="PTHR15549">
    <property type="entry name" value="PAIRED IMMUNOGLOBULIN-LIKE TYPE 2 RECEPTOR"/>
    <property type="match status" value="1"/>
</dbReference>
<keyword evidence="8" id="KW-1185">Reference proteome</keyword>
<feature type="region of interest" description="Disordered" evidence="5">
    <location>
        <begin position="1"/>
        <end position="77"/>
    </location>
</feature>
<comment type="subcellular location">
    <subcellularLocation>
        <location evidence="1">Membrane</location>
        <topology evidence="1">Single-pass membrane protein</topology>
    </subcellularLocation>
</comment>
<evidence type="ECO:0000256" key="6">
    <source>
        <dbReference type="SAM" id="Phobius"/>
    </source>
</evidence>
<evidence type="ECO:0000256" key="5">
    <source>
        <dbReference type="SAM" id="MobiDB-lite"/>
    </source>
</evidence>
<evidence type="ECO:0000313" key="8">
    <source>
        <dbReference type="Proteomes" id="UP000005408"/>
    </source>
</evidence>
<keyword evidence="4 6" id="KW-0472">Membrane</keyword>
<dbReference type="EnsemblMetazoa" id="G29860.9">
    <property type="protein sequence ID" value="G29860.9:cds"/>
    <property type="gene ID" value="G29860"/>
</dbReference>
<dbReference type="GO" id="GO:0071944">
    <property type="term" value="C:cell periphery"/>
    <property type="evidence" value="ECO:0007669"/>
    <property type="project" value="UniProtKB-ARBA"/>
</dbReference>
<protein>
    <submittedName>
        <fullName evidence="7">Uncharacterized protein</fullName>
    </submittedName>
</protein>
<proteinExistence type="predicted"/>
<dbReference type="InterPro" id="IPR051694">
    <property type="entry name" value="Immunoregulatory_rcpt-like"/>
</dbReference>
<feature type="compositionally biased region" description="Low complexity" evidence="5">
    <location>
        <begin position="33"/>
        <end position="75"/>
    </location>
</feature>
<dbReference type="PANTHER" id="PTHR15549:SF30">
    <property type="entry name" value="MID2 DOMAIN-CONTAINING PROTEIN"/>
    <property type="match status" value="1"/>
</dbReference>
<feature type="compositionally biased region" description="Gly residues" evidence="5">
    <location>
        <begin position="1"/>
        <end position="10"/>
    </location>
</feature>
<dbReference type="Proteomes" id="UP000005408">
    <property type="component" value="Unassembled WGS sequence"/>
</dbReference>
<evidence type="ECO:0000256" key="4">
    <source>
        <dbReference type="ARBA" id="ARBA00023136"/>
    </source>
</evidence>
<dbReference type="GO" id="GO:0016020">
    <property type="term" value="C:membrane"/>
    <property type="evidence" value="ECO:0007669"/>
    <property type="project" value="UniProtKB-SubCell"/>
</dbReference>
<dbReference type="AlphaFoldDB" id="A0A8W8LZM2"/>
<keyword evidence="2 6" id="KW-0812">Transmembrane</keyword>
<evidence type="ECO:0000256" key="1">
    <source>
        <dbReference type="ARBA" id="ARBA00004167"/>
    </source>
</evidence>
<evidence type="ECO:0000313" key="7">
    <source>
        <dbReference type="EnsemblMetazoa" id="G29860.9:cds"/>
    </source>
</evidence>
<sequence length="366" mass="39703">MGNGRRGGNNGENENDGSTSGGEEGEDDGSGYGSTIATTQTTEWSTSRTAVSTTERTTSTTPTTTSREVTTDSVSPSTTLVYTKDSTSTLSTSSEAGYLDLNNRASQNAIGAPVILASVLFSVFLLAVVFLCLIYKTRIKNVWKQKVKQKLQGNRGFNSHTVGESSQRVTHSVYNAAYSFIEHDVIVSSLPANMTERQNTISANDHYNVLNRENNTHNNLDPAKNPSNTSEYDLLNHSKRASSVENISGNLYHTADAVFSKATHENTYDTASQSNVYSCANAGNINSSANQSTDDYSVAIQVANNSEVNQTNVYSSVNLNQETAHSCTEQRDDNCNTATQVSTHSRPDSTDNYHILDPTNIHFITD</sequence>